<dbReference type="EMBL" id="JACVVK020000244">
    <property type="protein sequence ID" value="KAK7482481.1"/>
    <property type="molecule type" value="Genomic_DNA"/>
</dbReference>
<evidence type="ECO:0000313" key="1">
    <source>
        <dbReference type="EMBL" id="KAK7482481.1"/>
    </source>
</evidence>
<organism evidence="1 2">
    <name type="scientific">Batillaria attramentaria</name>
    <dbReference type="NCBI Taxonomy" id="370345"/>
    <lineage>
        <taxon>Eukaryota</taxon>
        <taxon>Metazoa</taxon>
        <taxon>Spiralia</taxon>
        <taxon>Lophotrochozoa</taxon>
        <taxon>Mollusca</taxon>
        <taxon>Gastropoda</taxon>
        <taxon>Caenogastropoda</taxon>
        <taxon>Sorbeoconcha</taxon>
        <taxon>Cerithioidea</taxon>
        <taxon>Batillariidae</taxon>
        <taxon>Batillaria</taxon>
    </lineage>
</organism>
<protein>
    <submittedName>
        <fullName evidence="1">Uncharacterized protein</fullName>
    </submittedName>
</protein>
<evidence type="ECO:0000313" key="2">
    <source>
        <dbReference type="Proteomes" id="UP001519460"/>
    </source>
</evidence>
<accession>A0ABD0K551</accession>
<keyword evidence="2" id="KW-1185">Reference proteome</keyword>
<name>A0ABD0K551_9CAEN</name>
<feature type="non-terminal residue" evidence="1">
    <location>
        <position position="1"/>
    </location>
</feature>
<dbReference type="AlphaFoldDB" id="A0ABD0K551"/>
<proteinExistence type="predicted"/>
<gene>
    <name evidence="1" type="ORF">BaRGS_00026298</name>
</gene>
<comment type="caution">
    <text evidence="1">The sequence shown here is derived from an EMBL/GenBank/DDBJ whole genome shotgun (WGS) entry which is preliminary data.</text>
</comment>
<sequence length="121" mass="13299">QTGDVSVSSQTQQPINLACVHQDLTVDRGEKDLGRKRSSVKVTTPSAGEGYAKLTFPHRTIKPLPVSLEKLSEMNQRTGSCEPLCTSPPASVLFTDFDYFSYYESQLQTRRDSAESGRQGG</sequence>
<reference evidence="1 2" key="1">
    <citation type="journal article" date="2023" name="Sci. Data">
        <title>Genome assembly of the Korean intertidal mud-creeper Batillaria attramentaria.</title>
        <authorList>
            <person name="Patra A.K."/>
            <person name="Ho P.T."/>
            <person name="Jun S."/>
            <person name="Lee S.J."/>
            <person name="Kim Y."/>
            <person name="Won Y.J."/>
        </authorList>
    </citation>
    <scope>NUCLEOTIDE SEQUENCE [LARGE SCALE GENOMIC DNA]</scope>
    <source>
        <strain evidence="1">Wonlab-2016</strain>
    </source>
</reference>
<dbReference type="Proteomes" id="UP001519460">
    <property type="component" value="Unassembled WGS sequence"/>
</dbReference>